<name>A0A9X2J5Y1_9GAMM</name>
<reference evidence="7" key="1">
    <citation type="journal article" date="2022" name="Arch. Microbiol.">
        <title>Microbulbifer okhotskensis sp. nov., isolated from a deep bottom sediment of the Okhotsk Sea.</title>
        <authorList>
            <person name="Romanenko L."/>
            <person name="Kurilenko V."/>
            <person name="Otstavnykh N."/>
            <person name="Velansky P."/>
            <person name="Isaeva M."/>
            <person name="Mikhailov V."/>
        </authorList>
    </citation>
    <scope>NUCLEOTIDE SEQUENCE</scope>
    <source>
        <strain evidence="7">OS29</strain>
    </source>
</reference>
<keyword evidence="5 6" id="KW-0472">Membrane</keyword>
<accession>A0A9X2J5Y1</accession>
<dbReference type="GO" id="GO:0005886">
    <property type="term" value="C:plasma membrane"/>
    <property type="evidence" value="ECO:0007669"/>
    <property type="project" value="UniProtKB-SubCell"/>
</dbReference>
<dbReference type="AlphaFoldDB" id="A0A9X2J5Y1"/>
<dbReference type="RefSeq" id="WP_252464047.1">
    <property type="nucleotide sequence ID" value="NZ_JALBWM010000002.1"/>
</dbReference>
<keyword evidence="3 6" id="KW-0812">Transmembrane</keyword>
<keyword evidence="2" id="KW-1003">Cell membrane</keyword>
<keyword evidence="8" id="KW-1185">Reference proteome</keyword>
<keyword evidence="4 6" id="KW-1133">Transmembrane helix</keyword>
<gene>
    <name evidence="7" type="ORF">MO867_00885</name>
</gene>
<evidence type="ECO:0000256" key="6">
    <source>
        <dbReference type="SAM" id="Phobius"/>
    </source>
</evidence>
<feature type="transmembrane region" description="Helical" evidence="6">
    <location>
        <begin position="20"/>
        <end position="40"/>
    </location>
</feature>
<comment type="subcellular location">
    <subcellularLocation>
        <location evidence="1">Cell membrane</location>
        <topology evidence="1">Multi-pass membrane protein</topology>
    </subcellularLocation>
</comment>
<evidence type="ECO:0000256" key="3">
    <source>
        <dbReference type="ARBA" id="ARBA00022692"/>
    </source>
</evidence>
<dbReference type="EMBL" id="JALBWM010000002">
    <property type="protein sequence ID" value="MCO1332881.1"/>
    <property type="molecule type" value="Genomic_DNA"/>
</dbReference>
<dbReference type="Proteomes" id="UP001139028">
    <property type="component" value="Unassembled WGS sequence"/>
</dbReference>
<feature type="transmembrane region" description="Helical" evidence="6">
    <location>
        <begin position="77"/>
        <end position="99"/>
    </location>
</feature>
<dbReference type="PANTHER" id="PTHR33931">
    <property type="entry name" value="HOLIN-LIKE PROTEIN CIDA-RELATED"/>
    <property type="match status" value="1"/>
</dbReference>
<sequence>MLLACGWLGNLASIALSLPIPGSVVGMLLLLLFLVVYGGVPKGLAKISAQLLYLLPLLFLPAAVGIFFFRGLALSDWLALLTAIIAGTLISIAICALLLKKMLQRTGTDKHE</sequence>
<dbReference type="PANTHER" id="PTHR33931:SF2">
    <property type="entry name" value="HOLIN-LIKE PROTEIN CIDA"/>
    <property type="match status" value="1"/>
</dbReference>
<dbReference type="Pfam" id="PF03788">
    <property type="entry name" value="LrgA"/>
    <property type="match status" value="1"/>
</dbReference>
<evidence type="ECO:0000256" key="4">
    <source>
        <dbReference type="ARBA" id="ARBA00022989"/>
    </source>
</evidence>
<evidence type="ECO:0000256" key="2">
    <source>
        <dbReference type="ARBA" id="ARBA00022475"/>
    </source>
</evidence>
<comment type="caution">
    <text evidence="7">The sequence shown here is derived from an EMBL/GenBank/DDBJ whole genome shotgun (WGS) entry which is preliminary data.</text>
</comment>
<proteinExistence type="predicted"/>
<evidence type="ECO:0000313" key="8">
    <source>
        <dbReference type="Proteomes" id="UP001139028"/>
    </source>
</evidence>
<evidence type="ECO:0000256" key="5">
    <source>
        <dbReference type="ARBA" id="ARBA00023136"/>
    </source>
</evidence>
<dbReference type="InterPro" id="IPR005538">
    <property type="entry name" value="LrgA/CidA"/>
</dbReference>
<evidence type="ECO:0000256" key="1">
    <source>
        <dbReference type="ARBA" id="ARBA00004651"/>
    </source>
</evidence>
<organism evidence="7 8">
    <name type="scientific">Microbulbifer okhotskensis</name>
    <dbReference type="NCBI Taxonomy" id="2926617"/>
    <lineage>
        <taxon>Bacteria</taxon>
        <taxon>Pseudomonadati</taxon>
        <taxon>Pseudomonadota</taxon>
        <taxon>Gammaproteobacteria</taxon>
        <taxon>Cellvibrionales</taxon>
        <taxon>Microbulbiferaceae</taxon>
        <taxon>Microbulbifer</taxon>
    </lineage>
</organism>
<feature type="transmembrane region" description="Helical" evidence="6">
    <location>
        <begin position="52"/>
        <end position="71"/>
    </location>
</feature>
<protein>
    <submittedName>
        <fullName evidence="7">CidA/LrgA family protein</fullName>
    </submittedName>
</protein>
<evidence type="ECO:0000313" key="7">
    <source>
        <dbReference type="EMBL" id="MCO1332881.1"/>
    </source>
</evidence>